<keyword evidence="3" id="KW-0694">RNA-binding</keyword>
<dbReference type="InterPro" id="IPR036107">
    <property type="entry name" value="CsrA_sf"/>
</dbReference>
<dbReference type="InterPro" id="IPR003751">
    <property type="entry name" value="CsrA"/>
</dbReference>
<dbReference type="PANTHER" id="PTHR34984:SF1">
    <property type="entry name" value="CARBON STORAGE REGULATOR"/>
    <property type="match status" value="1"/>
</dbReference>
<keyword evidence="2" id="KW-0810">Translation regulation</keyword>
<dbReference type="PANTHER" id="PTHR34984">
    <property type="entry name" value="CARBON STORAGE REGULATOR"/>
    <property type="match status" value="1"/>
</dbReference>
<dbReference type="SUPFAM" id="SSF117130">
    <property type="entry name" value="CsrA-like"/>
    <property type="match status" value="1"/>
</dbReference>
<dbReference type="GO" id="GO:0048027">
    <property type="term" value="F:mRNA 5'-UTR binding"/>
    <property type="evidence" value="ECO:0007669"/>
    <property type="project" value="TreeGrafter"/>
</dbReference>
<dbReference type="Gene3D" id="2.60.40.4380">
    <property type="entry name" value="Translational regulator CsrA"/>
    <property type="match status" value="1"/>
</dbReference>
<comment type="caution">
    <text evidence="4">The sequence shown here is derived from an EMBL/GenBank/DDBJ whole genome shotgun (WGS) entry which is preliminary data.</text>
</comment>
<reference evidence="4" key="1">
    <citation type="submission" date="2019-08" db="EMBL/GenBank/DDBJ databases">
        <authorList>
            <person name="Kucharzyk K."/>
            <person name="Murdoch R.W."/>
            <person name="Higgins S."/>
            <person name="Loffler F."/>
        </authorList>
    </citation>
    <scope>NUCLEOTIDE SEQUENCE</scope>
</reference>
<organism evidence="4">
    <name type="scientific">bioreactor metagenome</name>
    <dbReference type="NCBI Taxonomy" id="1076179"/>
    <lineage>
        <taxon>unclassified sequences</taxon>
        <taxon>metagenomes</taxon>
        <taxon>ecological metagenomes</taxon>
    </lineage>
</organism>
<dbReference type="HAMAP" id="MF_00167">
    <property type="entry name" value="CsrA"/>
    <property type="match status" value="1"/>
</dbReference>
<accession>A0A645IXP3</accession>
<evidence type="ECO:0000256" key="2">
    <source>
        <dbReference type="ARBA" id="ARBA00022845"/>
    </source>
</evidence>
<dbReference type="GO" id="GO:0006109">
    <property type="term" value="P:regulation of carbohydrate metabolic process"/>
    <property type="evidence" value="ECO:0007669"/>
    <property type="project" value="InterPro"/>
</dbReference>
<evidence type="ECO:0000256" key="3">
    <source>
        <dbReference type="ARBA" id="ARBA00022884"/>
    </source>
</evidence>
<evidence type="ECO:0000313" key="4">
    <source>
        <dbReference type="EMBL" id="MPN55936.1"/>
    </source>
</evidence>
<name>A0A645IXP3_9ZZZZ</name>
<dbReference type="Pfam" id="PF02599">
    <property type="entry name" value="CsrA"/>
    <property type="match status" value="1"/>
</dbReference>
<proteinExistence type="inferred from homology"/>
<gene>
    <name evidence="4" type="primary">csrA_20</name>
    <name evidence="4" type="ORF">SDC9_203620</name>
</gene>
<sequence>MLVISRKAGESLLIGENIEVFLLETAGDKVKLGIAAPRDVKVIRKELREIEQLNRESACAAGTDLAALQKAFDKKSQNR</sequence>
<protein>
    <submittedName>
        <fullName evidence="4">Translational regulator CsrA</fullName>
    </submittedName>
</protein>
<dbReference type="AlphaFoldDB" id="A0A645IXP3"/>
<dbReference type="GO" id="GO:0045947">
    <property type="term" value="P:negative regulation of translational initiation"/>
    <property type="evidence" value="ECO:0007669"/>
    <property type="project" value="TreeGrafter"/>
</dbReference>
<keyword evidence="1" id="KW-0963">Cytoplasm</keyword>
<dbReference type="EMBL" id="VSSQ01125704">
    <property type="protein sequence ID" value="MPN55936.1"/>
    <property type="molecule type" value="Genomic_DNA"/>
</dbReference>
<evidence type="ECO:0000256" key="1">
    <source>
        <dbReference type="ARBA" id="ARBA00022490"/>
    </source>
</evidence>
<dbReference type="GO" id="GO:0006402">
    <property type="term" value="P:mRNA catabolic process"/>
    <property type="evidence" value="ECO:0007669"/>
    <property type="project" value="InterPro"/>
</dbReference>
<dbReference type="GO" id="GO:0005829">
    <property type="term" value="C:cytosol"/>
    <property type="evidence" value="ECO:0007669"/>
    <property type="project" value="TreeGrafter"/>
</dbReference>